<gene>
    <name evidence="2" type="ORF">DYS74_01645</name>
</gene>
<evidence type="ECO:0000259" key="1">
    <source>
        <dbReference type="Pfam" id="PF12307"/>
    </source>
</evidence>
<dbReference type="RefSeq" id="WP_121530408.1">
    <property type="nucleotide sequence ID" value="NZ_RCHI01000001.1"/>
</dbReference>
<proteinExistence type="predicted"/>
<feature type="domain" description="DUF3631" evidence="1">
    <location>
        <begin position="243"/>
        <end position="422"/>
    </location>
</feature>
<sequence>MTNDTTLVVHPSKTERAKKIIEASAAKSTVEYECERNELAEKLGLRVSVFDALVEEERAKASGTVALKFGDIAPAVEPVNGAELARELYETILRYCVLPPESATLIAFWILHAWCHEAATISPVLGITSPEKRCGKTTLMSLLSVLVPRPLHTANLSPAAMFRVIQKWRPTLLIDEGDTFLSKDKNGELLGMLNGGHNRLSSSVLRCTGDNFEPIVFDVWGPKGIAMIGRLPDTLEDRAIPVRLRRKLKTETVCRFRADRIDQFRPLQSRCARWAADHLPTLRGADPDDIPAALDDRAQDNARCLCAIADVIGGEWPEKLHSALIKAYADRDRNEAQSDGIKLLEDIEEVFTRKPEPRIGSQELVDALCALEKAPWSEWRGDKPISGKGIVKLLKPYEIAPRQDNSGSYYLRRDFEDAFGRYLSKP</sequence>
<dbReference type="SUPFAM" id="SSF52540">
    <property type="entry name" value="P-loop containing nucleoside triphosphate hydrolases"/>
    <property type="match status" value="1"/>
</dbReference>
<evidence type="ECO:0000313" key="3">
    <source>
        <dbReference type="Proteomes" id="UP000279673"/>
    </source>
</evidence>
<comment type="caution">
    <text evidence="2">The sequence shown here is derived from an EMBL/GenBank/DDBJ whole genome shotgun (WGS) entry which is preliminary data.</text>
</comment>
<dbReference type="InterPro" id="IPR022081">
    <property type="entry name" value="DUF3631"/>
</dbReference>
<accession>A0A421BXH8</accession>
<reference evidence="2 3" key="1">
    <citation type="submission" date="2018-10" db="EMBL/GenBank/DDBJ databases">
        <title>Rhodobacter sp . BO-81.</title>
        <authorList>
            <person name="Im W.T."/>
        </authorList>
    </citation>
    <scope>NUCLEOTIDE SEQUENCE [LARGE SCALE GENOMIC DNA]</scope>
    <source>
        <strain evidence="2 3">BO-81</strain>
    </source>
</reference>
<evidence type="ECO:0000313" key="2">
    <source>
        <dbReference type="EMBL" id="RLL73046.1"/>
    </source>
</evidence>
<organism evidence="2 3">
    <name type="scientific">Paenirhodobacter hankyongi</name>
    <dbReference type="NCBI Taxonomy" id="2294033"/>
    <lineage>
        <taxon>Bacteria</taxon>
        <taxon>Pseudomonadati</taxon>
        <taxon>Pseudomonadota</taxon>
        <taxon>Alphaproteobacteria</taxon>
        <taxon>Rhodobacterales</taxon>
        <taxon>Rhodobacter group</taxon>
        <taxon>Paenirhodobacter</taxon>
    </lineage>
</organism>
<name>A0A421BXH8_9RHOB</name>
<keyword evidence="3" id="KW-1185">Reference proteome</keyword>
<protein>
    <submittedName>
        <fullName evidence="2">DUF3631 domain-containing protein</fullName>
    </submittedName>
</protein>
<dbReference type="Pfam" id="PF12307">
    <property type="entry name" value="DUF3631"/>
    <property type="match status" value="1"/>
</dbReference>
<dbReference type="InterPro" id="IPR027417">
    <property type="entry name" value="P-loop_NTPase"/>
</dbReference>
<dbReference type="AlphaFoldDB" id="A0A421BXH8"/>
<dbReference type="EMBL" id="RCHI01000001">
    <property type="protein sequence ID" value="RLL73046.1"/>
    <property type="molecule type" value="Genomic_DNA"/>
</dbReference>
<dbReference type="Proteomes" id="UP000279673">
    <property type="component" value="Unassembled WGS sequence"/>
</dbReference>